<dbReference type="PANTHER" id="PTHR44688:SF16">
    <property type="entry name" value="DNA-BINDING TRANSCRIPTIONAL ACTIVATOR DEVR_DOSR"/>
    <property type="match status" value="1"/>
</dbReference>
<dbReference type="SMART" id="SM00448">
    <property type="entry name" value="REC"/>
    <property type="match status" value="1"/>
</dbReference>
<keyword evidence="1" id="KW-0805">Transcription regulation</keyword>
<dbReference type="InterPro" id="IPR001789">
    <property type="entry name" value="Sig_transdc_resp-reg_receiver"/>
</dbReference>
<keyword evidence="3" id="KW-0804">Transcription</keyword>
<feature type="domain" description="HTH luxR-type" evidence="5">
    <location>
        <begin position="148"/>
        <end position="212"/>
    </location>
</feature>
<dbReference type="Pfam" id="PF00196">
    <property type="entry name" value="GerE"/>
    <property type="match status" value="1"/>
</dbReference>
<dbReference type="RefSeq" id="WP_051213255.1">
    <property type="nucleotide sequence ID" value="NZ_CP021330.1"/>
</dbReference>
<dbReference type="Gene3D" id="1.10.10.10">
    <property type="entry name" value="Winged helix-like DNA-binding domain superfamily/Winged helix DNA-binding domain"/>
    <property type="match status" value="1"/>
</dbReference>
<dbReference type="PANTHER" id="PTHR44688">
    <property type="entry name" value="DNA-BINDING TRANSCRIPTIONAL ACTIVATOR DEVR_DOSR"/>
    <property type="match status" value="1"/>
</dbReference>
<evidence type="ECO:0000256" key="3">
    <source>
        <dbReference type="ARBA" id="ARBA00023163"/>
    </source>
</evidence>
<evidence type="ECO:0000256" key="1">
    <source>
        <dbReference type="ARBA" id="ARBA00023015"/>
    </source>
</evidence>
<reference evidence="7 8" key="1">
    <citation type="submission" date="2017-05" db="EMBL/GenBank/DDBJ databases">
        <title>Genome Analysis of Maritalea myrionectae HL2708#5.</title>
        <authorList>
            <consortium name="Cotde Inc.-PKNU"/>
            <person name="Jang D."/>
            <person name="Oh H.-M."/>
        </authorList>
    </citation>
    <scope>NUCLEOTIDE SEQUENCE [LARGE SCALE GENOMIC DNA]</scope>
    <source>
        <strain evidence="7 8">HL2708#5</strain>
    </source>
</reference>
<dbReference type="GO" id="GO:0000160">
    <property type="term" value="P:phosphorelay signal transduction system"/>
    <property type="evidence" value="ECO:0007669"/>
    <property type="project" value="InterPro"/>
</dbReference>
<dbReference type="STRING" id="1122213.GCA_000423365_00554"/>
<dbReference type="PROSITE" id="PS50110">
    <property type="entry name" value="RESPONSE_REGULATORY"/>
    <property type="match status" value="1"/>
</dbReference>
<dbReference type="GO" id="GO:0003677">
    <property type="term" value="F:DNA binding"/>
    <property type="evidence" value="ECO:0007669"/>
    <property type="project" value="UniProtKB-KW"/>
</dbReference>
<dbReference type="SUPFAM" id="SSF46894">
    <property type="entry name" value="C-terminal effector domain of the bipartite response regulators"/>
    <property type="match status" value="1"/>
</dbReference>
<dbReference type="InterPro" id="IPR011006">
    <property type="entry name" value="CheY-like_superfamily"/>
</dbReference>
<keyword evidence="8" id="KW-1185">Reference proteome</keyword>
<gene>
    <name evidence="7" type="ORF">MXMO3_02912</name>
</gene>
<name>A0A2R4MHG2_9HYPH</name>
<comment type="caution">
    <text evidence="4">Lacks conserved residue(s) required for the propagation of feature annotation.</text>
</comment>
<dbReference type="GO" id="GO:0006355">
    <property type="term" value="P:regulation of DNA-templated transcription"/>
    <property type="evidence" value="ECO:0007669"/>
    <property type="project" value="InterPro"/>
</dbReference>
<dbReference type="AlphaFoldDB" id="A0A2R4MHG2"/>
<dbReference type="InterPro" id="IPR000792">
    <property type="entry name" value="Tscrpt_reg_LuxR_C"/>
</dbReference>
<evidence type="ECO:0000259" key="6">
    <source>
        <dbReference type="PROSITE" id="PS50110"/>
    </source>
</evidence>
<evidence type="ECO:0000256" key="2">
    <source>
        <dbReference type="ARBA" id="ARBA00023125"/>
    </source>
</evidence>
<feature type="domain" description="Response regulatory" evidence="6">
    <location>
        <begin position="16"/>
        <end position="130"/>
    </location>
</feature>
<dbReference type="EMBL" id="CP021330">
    <property type="protein sequence ID" value="AVX05420.1"/>
    <property type="molecule type" value="Genomic_DNA"/>
</dbReference>
<evidence type="ECO:0000313" key="8">
    <source>
        <dbReference type="Proteomes" id="UP000258927"/>
    </source>
</evidence>
<dbReference type="SUPFAM" id="SSF52172">
    <property type="entry name" value="CheY-like"/>
    <property type="match status" value="1"/>
</dbReference>
<keyword evidence="2" id="KW-0238">DNA-binding</keyword>
<evidence type="ECO:0000259" key="5">
    <source>
        <dbReference type="PROSITE" id="PS50043"/>
    </source>
</evidence>
<dbReference type="CDD" id="cd06170">
    <property type="entry name" value="LuxR_C_like"/>
    <property type="match status" value="1"/>
</dbReference>
<dbReference type="PROSITE" id="PS50043">
    <property type="entry name" value="HTH_LUXR_2"/>
    <property type="match status" value="1"/>
</dbReference>
<dbReference type="SMART" id="SM00421">
    <property type="entry name" value="HTH_LUXR"/>
    <property type="match status" value="1"/>
</dbReference>
<dbReference type="Proteomes" id="UP000258927">
    <property type="component" value="Chromosome"/>
</dbReference>
<protein>
    <submittedName>
        <fullName evidence="7">Acetoacetate metabolism regulatory protein</fullName>
    </submittedName>
</protein>
<dbReference type="Pfam" id="PF00072">
    <property type="entry name" value="Response_reg"/>
    <property type="match status" value="1"/>
</dbReference>
<dbReference type="InterPro" id="IPR036388">
    <property type="entry name" value="WH-like_DNA-bd_sf"/>
</dbReference>
<dbReference type="Gene3D" id="3.40.50.2300">
    <property type="match status" value="1"/>
</dbReference>
<accession>A0A2R4MHG2</accession>
<evidence type="ECO:0000256" key="4">
    <source>
        <dbReference type="PROSITE-ProRule" id="PRU00169"/>
    </source>
</evidence>
<dbReference type="InterPro" id="IPR016032">
    <property type="entry name" value="Sig_transdc_resp-reg_C-effctor"/>
</dbReference>
<evidence type="ECO:0000313" key="7">
    <source>
        <dbReference type="EMBL" id="AVX05420.1"/>
    </source>
</evidence>
<proteinExistence type="predicted"/>
<sequence>MTSGIYYHNALNRDLLVKIVDADHATCEALGVLFRLEGFQTSFSTSIAEFLGSIERKIPDVVIINMHVGDEDALPTVARFKNMRTGAPIFMLSESQNVGGAVDAMKVGAADVITKPIDTEHLVRSVRQALQRNVHIGAVQSGSHRPVEVRGFSQLTPREREVLQLITNGQSNKEAGRELGISPRTIEVHRARVMEKLGARNTADLVRIVLTS</sequence>
<dbReference type="PRINTS" id="PR00038">
    <property type="entry name" value="HTHLUXR"/>
</dbReference>
<dbReference type="KEGG" id="mmyr:MXMO3_02912"/>
<organism evidence="7 8">
    <name type="scientific">Maritalea myrionectae</name>
    <dbReference type="NCBI Taxonomy" id="454601"/>
    <lineage>
        <taxon>Bacteria</taxon>
        <taxon>Pseudomonadati</taxon>
        <taxon>Pseudomonadota</taxon>
        <taxon>Alphaproteobacteria</taxon>
        <taxon>Hyphomicrobiales</taxon>
        <taxon>Devosiaceae</taxon>
        <taxon>Maritalea</taxon>
    </lineage>
</organism>